<feature type="region of interest" description="Disordered" evidence="16">
    <location>
        <begin position="692"/>
        <end position="734"/>
    </location>
</feature>
<evidence type="ECO:0000256" key="12">
    <source>
        <dbReference type="ARBA" id="ARBA00023242"/>
    </source>
</evidence>
<keyword evidence="9" id="KW-0528">Neurotoxin</keyword>
<dbReference type="Gene3D" id="3.10.20.90">
    <property type="entry name" value="Phosphatidylinositol 3-kinase Catalytic Subunit, Chain A, domain 1"/>
    <property type="match status" value="1"/>
</dbReference>
<evidence type="ECO:0000256" key="3">
    <source>
        <dbReference type="ARBA" id="ARBA00004613"/>
    </source>
</evidence>
<dbReference type="InterPro" id="IPR052311">
    <property type="entry name" value="MMS22L-TONSL_complex_comp"/>
</dbReference>
<evidence type="ECO:0000256" key="7">
    <source>
        <dbReference type="ARBA" id="ARBA00022614"/>
    </source>
</evidence>
<dbReference type="Pfam" id="PF00023">
    <property type="entry name" value="Ank"/>
    <property type="match status" value="1"/>
</dbReference>
<feature type="region of interest" description="Disordered" evidence="16">
    <location>
        <begin position="814"/>
        <end position="863"/>
    </location>
</feature>
<dbReference type="Pfam" id="PF12796">
    <property type="entry name" value="Ank_2"/>
    <property type="match status" value="1"/>
</dbReference>
<accession>A0A4Y2K1P7</accession>
<sequence>MDDNLKKIEKDRDKAINLGKFKEAAEYSNYIGCQLFAKEQYEDALPHHLYELELTQQIDDHLGIAVANRKLGECYAELGNFKKAFSYTKTYLDIAVSLKNKVEEQRAWATLGRTLYLKYIKLKDDSGDDCANSKVLDQAEKSYFKALELCEYTKADLTDKEYAEMKARCLLNLGLVCECRESITECATYIGRAVALATKFNLYEDLYRCQSFLASMLFKHQQYKDALKAIDCAIESAKKLNDKILLMEELMSKARVLISLKDFLGAKSCLVTAYKLYAPVEANHDKLSNLLKICVGLCNSQNRLKELDSSNNEERKLIFEKMADALSYLENYNLALEYYFETLKCLENVECTMSQRAPIYFSIAMTYKDIGEYDKALDYLSKEMDCNINKPKEQIKSLMNMGEVYEEMDSPEKGEASYIRAVTAAQSVSNKKILKSSLVKLLDFYERNRMTENAEKIKVELECNTFQNLSDDESEEESLDPFGDICLDELPDLKDTESDLRVRRRPRAKRSFFKVNNKGESPLHQACIETKFATVKKLVESGHEVNVRDHCGWTPLHEAVNHNAPEIVEYLLDKGAKINDRGGPECQGITPLHDAAVCGHIHVMQLLISRGASVTAVDDQGFTPLERLIQRRMEAQEFLTVDELKQFEEMEDELKRKMAQAGQPAKVTVPLNENVNDFAFSGDFHFSDDYSANSDSVHHSEKRARSSSDSSSDQDSDDNIEEFPPPNRSSQDDARKAKLEYKTVMSNLRRSAKSVVPGPNLLPKTDSIPALIDEDKIVDEWLIKDTEPIPKMKKKRRRMSRLQVRTSKSLFNYMAPTNESSSEGMETVIEDNSNDSSSNVSEAVTEPPTNFQGSNTPQANKKDGSKLSFCIKVKITDKLILVPIPEDSCSIGWLAEQAALRYQDLLGSKPHLTLMTKDGAFLSRTDLVKNLFNNNEEIASTVEFWDEPSLNERYVQLCEKRGLKPFPSIQERLLNFDVSPELNFSGCSIPNPQIILIFSVLQHFQNLQHLDFSGTMITDTIASEIISCFPSFSSLVSLNMSCCCLTTETVKKISHYLQEQESIKARLPYLKTFIMDSNVFHGKCDEYFNAILQLSSLKVVSLYSCNLIPSFFENYKLCELLKNSSLEEFNVAGNIFSERSINNLLHSLPKESLKKLDLSHSIQSHSLIPNICAFLISTPVLQEIHLEGCDLKNEDLSLPIQSAFHCPQLRVFNISSNVQLSCVAILDFLKLILKDNKSLSDVFMTGTCLWDMRSTETLICILSSSNVSNLMLDNIPESCQEKLVEFWKNRWGEKASCLSGLFCKLSLL</sequence>
<feature type="compositionally biased region" description="Acidic residues" evidence="16">
    <location>
        <begin position="712"/>
        <end position="721"/>
    </location>
</feature>
<dbReference type="GO" id="GO:0006887">
    <property type="term" value="P:exocytosis"/>
    <property type="evidence" value="ECO:0007669"/>
    <property type="project" value="UniProtKB-KW"/>
</dbReference>
<keyword evidence="12" id="KW-0539">Nucleus</keyword>
<dbReference type="OrthoDB" id="2384350at2759"/>
<dbReference type="PROSITE" id="PS50297">
    <property type="entry name" value="ANK_REP_REGION"/>
    <property type="match status" value="3"/>
</dbReference>
<evidence type="ECO:0000256" key="6">
    <source>
        <dbReference type="ARBA" id="ARBA00022537"/>
    </source>
</evidence>
<name>A0A4Y2K1P7_ARAVE</name>
<dbReference type="Proteomes" id="UP000499080">
    <property type="component" value="Unassembled WGS sequence"/>
</dbReference>
<proteinExistence type="predicted"/>
<dbReference type="SUPFAM" id="SSF48403">
    <property type="entry name" value="Ankyrin repeat"/>
    <property type="match status" value="1"/>
</dbReference>
<evidence type="ECO:0000256" key="10">
    <source>
        <dbReference type="ARBA" id="ARBA00022737"/>
    </source>
</evidence>
<dbReference type="Gene3D" id="1.25.40.10">
    <property type="entry name" value="Tetratricopeptide repeat domain"/>
    <property type="match status" value="2"/>
</dbReference>
<dbReference type="PANTHER" id="PTHR46358">
    <property type="entry name" value="TONSOKU-LIKE PROTEIN"/>
    <property type="match status" value="1"/>
</dbReference>
<comment type="caution">
    <text evidence="17">The sequence shown here is derived from an EMBL/GenBank/DDBJ whole genome shotgun (WGS) entry which is preliminary data.</text>
</comment>
<evidence type="ECO:0000256" key="16">
    <source>
        <dbReference type="SAM" id="MobiDB-lite"/>
    </source>
</evidence>
<keyword evidence="8" id="KW-0800">Toxin</keyword>
<evidence type="ECO:0000256" key="4">
    <source>
        <dbReference type="ARBA" id="ARBA00022483"/>
    </source>
</evidence>
<dbReference type="InterPro" id="IPR002110">
    <property type="entry name" value="Ankyrin_rpt"/>
</dbReference>
<dbReference type="SMART" id="SM00028">
    <property type="entry name" value="TPR"/>
    <property type="match status" value="7"/>
</dbReference>
<comment type="subcellular location">
    <subcellularLocation>
        <location evidence="1">Nucleus</location>
    </subcellularLocation>
    <subcellularLocation>
        <location evidence="3">Secreted</location>
    </subcellularLocation>
    <subcellularLocation>
        <location evidence="2">Target cell membrane</location>
    </subcellularLocation>
</comment>
<dbReference type="InterPro" id="IPR011990">
    <property type="entry name" value="TPR-like_helical_dom_sf"/>
</dbReference>
<dbReference type="GO" id="GO:0090729">
    <property type="term" value="F:toxin activity"/>
    <property type="evidence" value="ECO:0007669"/>
    <property type="project" value="UniProtKB-KW"/>
</dbReference>
<keyword evidence="14" id="KW-0040">ANK repeat</keyword>
<evidence type="ECO:0000256" key="13">
    <source>
        <dbReference type="ARBA" id="ARBA00023298"/>
    </source>
</evidence>
<keyword evidence="7" id="KW-0433">Leucine-rich repeat</keyword>
<evidence type="ECO:0000256" key="5">
    <source>
        <dbReference type="ARBA" id="ARBA00022525"/>
    </source>
</evidence>
<evidence type="ECO:0000313" key="18">
    <source>
        <dbReference type="Proteomes" id="UP000499080"/>
    </source>
</evidence>
<dbReference type="PROSITE" id="PS50005">
    <property type="entry name" value="TPR"/>
    <property type="match status" value="1"/>
</dbReference>
<dbReference type="SUPFAM" id="SSF48452">
    <property type="entry name" value="TPR-like"/>
    <property type="match status" value="3"/>
</dbReference>
<feature type="repeat" description="ANK" evidence="14">
    <location>
        <begin position="587"/>
        <end position="619"/>
    </location>
</feature>
<dbReference type="SUPFAM" id="SSF52047">
    <property type="entry name" value="RNI-like"/>
    <property type="match status" value="1"/>
</dbReference>
<keyword evidence="6" id="KW-1052">Target cell membrane</keyword>
<keyword evidence="18" id="KW-1185">Reference proteome</keyword>
<reference evidence="17 18" key="1">
    <citation type="journal article" date="2019" name="Sci. Rep.">
        <title>Orb-weaving spider Araneus ventricosus genome elucidates the spidroin gene catalogue.</title>
        <authorList>
            <person name="Kono N."/>
            <person name="Nakamura H."/>
            <person name="Ohtoshi R."/>
            <person name="Moran D.A.P."/>
            <person name="Shinohara A."/>
            <person name="Yoshida Y."/>
            <person name="Fujiwara M."/>
            <person name="Mori M."/>
            <person name="Tomita M."/>
            <person name="Arakawa K."/>
        </authorList>
    </citation>
    <scope>NUCLEOTIDE SEQUENCE [LARGE SCALE GENOMIC DNA]</scope>
</reference>
<dbReference type="SMART" id="SM00248">
    <property type="entry name" value="ANK"/>
    <property type="match status" value="3"/>
</dbReference>
<keyword evidence="11" id="KW-0638">Presynaptic neurotoxin</keyword>
<keyword evidence="13" id="KW-1053">Target membrane</keyword>
<dbReference type="GO" id="GO:0043596">
    <property type="term" value="C:nuclear replication fork"/>
    <property type="evidence" value="ECO:0007669"/>
    <property type="project" value="TreeGrafter"/>
</dbReference>
<dbReference type="GO" id="GO:0005576">
    <property type="term" value="C:extracellular region"/>
    <property type="evidence" value="ECO:0007669"/>
    <property type="project" value="UniProtKB-SubCell"/>
</dbReference>
<feature type="compositionally biased region" description="Polar residues" evidence="16">
    <location>
        <begin position="847"/>
        <end position="859"/>
    </location>
</feature>
<dbReference type="GO" id="GO:0000724">
    <property type="term" value="P:double-strand break repair via homologous recombination"/>
    <property type="evidence" value="ECO:0007669"/>
    <property type="project" value="TreeGrafter"/>
</dbReference>
<evidence type="ECO:0000256" key="8">
    <source>
        <dbReference type="ARBA" id="ARBA00022656"/>
    </source>
</evidence>
<dbReference type="PROSITE" id="PS50088">
    <property type="entry name" value="ANK_REPEAT"/>
    <property type="match status" value="3"/>
</dbReference>
<keyword evidence="15" id="KW-0802">TPR repeat</keyword>
<feature type="repeat" description="ANK" evidence="14">
    <location>
        <begin position="518"/>
        <end position="550"/>
    </location>
</feature>
<dbReference type="Gene3D" id="3.80.10.10">
    <property type="entry name" value="Ribonuclease Inhibitor"/>
    <property type="match status" value="2"/>
</dbReference>
<gene>
    <name evidence="17" type="primary">tonsl</name>
    <name evidence="17" type="ORF">AVEN_79328_1</name>
</gene>
<feature type="repeat" description="ANK" evidence="14">
    <location>
        <begin position="551"/>
        <end position="583"/>
    </location>
</feature>
<dbReference type="InterPro" id="IPR019734">
    <property type="entry name" value="TPR_rpt"/>
</dbReference>
<evidence type="ECO:0000256" key="1">
    <source>
        <dbReference type="ARBA" id="ARBA00004123"/>
    </source>
</evidence>
<feature type="compositionally biased region" description="Polar residues" evidence="16">
    <location>
        <begin position="814"/>
        <end position="824"/>
    </location>
</feature>
<evidence type="ECO:0000313" key="17">
    <source>
        <dbReference type="EMBL" id="GBM95426.1"/>
    </source>
</evidence>
<keyword evidence="6" id="KW-0472">Membrane</keyword>
<keyword evidence="4" id="KW-0268">Exocytosis</keyword>
<dbReference type="InterPro" id="IPR032675">
    <property type="entry name" value="LRR_dom_sf"/>
</dbReference>
<evidence type="ECO:0000256" key="14">
    <source>
        <dbReference type="PROSITE-ProRule" id="PRU00023"/>
    </source>
</evidence>
<dbReference type="InterPro" id="IPR036770">
    <property type="entry name" value="Ankyrin_rpt-contain_sf"/>
</dbReference>
<organism evidence="17 18">
    <name type="scientific">Araneus ventricosus</name>
    <name type="common">Orbweaver spider</name>
    <name type="synonym">Epeira ventricosa</name>
    <dbReference type="NCBI Taxonomy" id="182803"/>
    <lineage>
        <taxon>Eukaryota</taxon>
        <taxon>Metazoa</taxon>
        <taxon>Ecdysozoa</taxon>
        <taxon>Arthropoda</taxon>
        <taxon>Chelicerata</taxon>
        <taxon>Arachnida</taxon>
        <taxon>Araneae</taxon>
        <taxon>Araneomorphae</taxon>
        <taxon>Entelegynae</taxon>
        <taxon>Araneoidea</taxon>
        <taxon>Araneidae</taxon>
        <taxon>Araneus</taxon>
    </lineage>
</organism>
<dbReference type="GO" id="GO:0031297">
    <property type="term" value="P:replication fork processing"/>
    <property type="evidence" value="ECO:0007669"/>
    <property type="project" value="TreeGrafter"/>
</dbReference>
<dbReference type="GO" id="GO:0044231">
    <property type="term" value="C:host cell presynaptic membrane"/>
    <property type="evidence" value="ECO:0007669"/>
    <property type="project" value="UniProtKB-KW"/>
</dbReference>
<feature type="repeat" description="TPR" evidence="15">
    <location>
        <begin position="357"/>
        <end position="390"/>
    </location>
</feature>
<dbReference type="Gene3D" id="1.25.40.20">
    <property type="entry name" value="Ankyrin repeat-containing domain"/>
    <property type="match status" value="1"/>
</dbReference>
<dbReference type="PANTHER" id="PTHR46358:SF1">
    <property type="entry name" value="TONSOKU-LIKE PROTEIN"/>
    <property type="match status" value="1"/>
</dbReference>
<dbReference type="EMBL" id="BGPR01004055">
    <property type="protein sequence ID" value="GBM95426.1"/>
    <property type="molecule type" value="Genomic_DNA"/>
</dbReference>
<keyword evidence="10" id="KW-0677">Repeat</keyword>
<evidence type="ECO:0000256" key="11">
    <source>
        <dbReference type="ARBA" id="ARBA00023028"/>
    </source>
</evidence>
<keyword evidence="5" id="KW-0964">Secreted</keyword>
<evidence type="ECO:0000256" key="9">
    <source>
        <dbReference type="ARBA" id="ARBA00022699"/>
    </source>
</evidence>
<dbReference type="GO" id="GO:0044218">
    <property type="term" value="C:other organism cell membrane"/>
    <property type="evidence" value="ECO:0007669"/>
    <property type="project" value="UniProtKB-KW"/>
</dbReference>
<protein>
    <submittedName>
        <fullName evidence="17">Tonsoku-like protein</fullName>
    </submittedName>
</protein>
<evidence type="ECO:0000256" key="15">
    <source>
        <dbReference type="PROSITE-ProRule" id="PRU00339"/>
    </source>
</evidence>
<feature type="compositionally biased region" description="Basic and acidic residues" evidence="16">
    <location>
        <begin position="696"/>
        <end position="706"/>
    </location>
</feature>
<evidence type="ECO:0000256" key="2">
    <source>
        <dbReference type="ARBA" id="ARBA00004175"/>
    </source>
</evidence>